<dbReference type="SUPFAM" id="SSF53067">
    <property type="entry name" value="Actin-like ATPase domain"/>
    <property type="match status" value="2"/>
</dbReference>
<dbReference type="RefSeq" id="WP_208651854.1">
    <property type="nucleotide sequence ID" value="NZ_CP036528.1"/>
</dbReference>
<evidence type="ECO:0000313" key="6">
    <source>
        <dbReference type="Proteomes" id="UP000291151"/>
    </source>
</evidence>
<evidence type="ECO:0000256" key="1">
    <source>
        <dbReference type="ARBA" id="ARBA00007125"/>
    </source>
</evidence>
<dbReference type="PANTHER" id="PTHR30005">
    <property type="entry name" value="EXOPOLYPHOSPHATASE"/>
    <property type="match status" value="1"/>
</dbReference>
<dbReference type="AlphaFoldDB" id="A0A4P6UTT0"/>
<name>A0A4P6UTT0_9BACL</name>
<dbReference type="Pfam" id="PF21447">
    <property type="entry name" value="Ppx-GppA_III"/>
    <property type="match status" value="1"/>
</dbReference>
<evidence type="ECO:0000259" key="4">
    <source>
        <dbReference type="Pfam" id="PF21447"/>
    </source>
</evidence>
<evidence type="ECO:0000313" key="5">
    <source>
        <dbReference type="EMBL" id="QBK25466.1"/>
    </source>
</evidence>
<dbReference type="InterPro" id="IPR043129">
    <property type="entry name" value="ATPase_NBD"/>
</dbReference>
<dbReference type="Gene3D" id="3.30.420.150">
    <property type="entry name" value="Exopolyphosphatase. Domain 2"/>
    <property type="match status" value="1"/>
</dbReference>
<dbReference type="EMBL" id="CP036528">
    <property type="protein sequence ID" value="QBK25466.1"/>
    <property type="molecule type" value="Genomic_DNA"/>
</dbReference>
<dbReference type="InterPro" id="IPR030673">
    <property type="entry name" value="PyroPPase_GppA_Ppx"/>
</dbReference>
<evidence type="ECO:0000259" key="3">
    <source>
        <dbReference type="Pfam" id="PF02541"/>
    </source>
</evidence>
<keyword evidence="2" id="KW-0378">Hydrolase</keyword>
<evidence type="ECO:0000256" key="2">
    <source>
        <dbReference type="ARBA" id="ARBA00022801"/>
    </source>
</evidence>
<dbReference type="PANTHER" id="PTHR30005:SF0">
    <property type="entry name" value="RETROGRADE REGULATION PROTEIN 2"/>
    <property type="match status" value="1"/>
</dbReference>
<dbReference type="InterPro" id="IPR003695">
    <property type="entry name" value="Ppx_GppA_N"/>
</dbReference>
<dbReference type="CDD" id="cd24052">
    <property type="entry name" value="ASKHA_NBD_HpPPX-GppA-like"/>
    <property type="match status" value="1"/>
</dbReference>
<dbReference type="InterPro" id="IPR048950">
    <property type="entry name" value="Ppx_GppA_C"/>
</dbReference>
<comment type="similarity">
    <text evidence="1">Belongs to the GppA/Ppx family.</text>
</comment>
<dbReference type="Proteomes" id="UP000291151">
    <property type="component" value="Chromosome"/>
</dbReference>
<dbReference type="Gene3D" id="1.10.3210.10">
    <property type="entry name" value="Hypothetical protein af1432"/>
    <property type="match status" value="1"/>
</dbReference>
<gene>
    <name evidence="5" type="ORF">DKZ56_06115</name>
</gene>
<proteinExistence type="inferred from homology"/>
<protein>
    <submittedName>
        <fullName evidence="5">Ppx/GppA family phosphatase</fullName>
    </submittedName>
</protein>
<dbReference type="GO" id="GO:0006357">
    <property type="term" value="P:regulation of transcription by RNA polymerase II"/>
    <property type="evidence" value="ECO:0007669"/>
    <property type="project" value="TreeGrafter"/>
</dbReference>
<dbReference type="Gene3D" id="3.30.420.40">
    <property type="match status" value="1"/>
</dbReference>
<feature type="domain" description="Ppx/GppA phosphatase N-terminal" evidence="3">
    <location>
        <begin position="25"/>
        <end position="304"/>
    </location>
</feature>
<dbReference type="Pfam" id="PF02541">
    <property type="entry name" value="Ppx-GppA"/>
    <property type="match status" value="1"/>
</dbReference>
<accession>A0A4P6UTT0</accession>
<organism evidence="5 6">
    <name type="scientific">Ureibacillus thermophilus</name>
    <dbReference type="NCBI Taxonomy" id="367743"/>
    <lineage>
        <taxon>Bacteria</taxon>
        <taxon>Bacillati</taxon>
        <taxon>Bacillota</taxon>
        <taxon>Bacilli</taxon>
        <taxon>Bacillales</taxon>
        <taxon>Caryophanaceae</taxon>
        <taxon>Ureibacillus</taxon>
    </lineage>
</organism>
<dbReference type="SUPFAM" id="SSF109604">
    <property type="entry name" value="HD-domain/PDEase-like"/>
    <property type="match status" value="1"/>
</dbReference>
<dbReference type="PIRSF" id="PIRSF001267">
    <property type="entry name" value="Pyrophosphatase_GppA_Ppx"/>
    <property type="match status" value="1"/>
</dbReference>
<dbReference type="GO" id="GO:0016787">
    <property type="term" value="F:hydrolase activity"/>
    <property type="evidence" value="ECO:0007669"/>
    <property type="project" value="UniProtKB-KW"/>
</dbReference>
<dbReference type="KEGG" id="uth:DKZ56_06115"/>
<reference evidence="5 6" key="1">
    <citation type="submission" date="2019-02" db="EMBL/GenBank/DDBJ databases">
        <title>Ureibacillus thermophilus.</title>
        <authorList>
            <person name="Sunny J.S."/>
            <person name="Natarajan A."/>
            <person name="Saleena L.M."/>
        </authorList>
    </citation>
    <scope>NUCLEOTIDE SEQUENCE [LARGE SCALE GENOMIC DNA]</scope>
    <source>
        <strain evidence="5 6">LM102</strain>
    </source>
</reference>
<feature type="domain" description="Ppx/GppA phosphatase C-terminal" evidence="4">
    <location>
        <begin position="358"/>
        <end position="461"/>
    </location>
</feature>
<dbReference type="InterPro" id="IPR050273">
    <property type="entry name" value="GppA/Ppx_hydrolase"/>
</dbReference>
<keyword evidence="6" id="KW-1185">Reference proteome</keyword>
<sequence>MNTFNTAIIDIGSNTIRLVIYSYSKEAGLHEISNVKKVARLRKHLQSDGNMSEEGINILKNTLISFKNMMKDFAVVNIKAVATAAIRQAENNEEILQRMKEETGIQIDLLSGEEEAYFGYLAVVYSMDIPSGITIDIGGGSTEITLFEQKKLKHSISFPFGTVSLKQSFVSGDKINVKEKNRLYQYVKKQFENLSWIRDSNLPIIGIGGSARNLAHIYQPIIEYPISGIHHYEMNGEALNKLSEYLERKSIDQMLQLEGLSSDRADIIEIALVVFQILMEIVNTNSFFISKSGLREGLIIHHVLESNEEAFHCERIFEQFSNQLAFKYGRSEEEVENLVSLTENLYLDSCKLHLLSYDVEHLELLKKAARVFSIGDYIEIDSSNQHTFYLLANQSIPGLNHKDRVKIALLASYKNRDYFRRLSKPFQSWFTREELKMLRQYGALIKFAYSLNISKRNVVKSIKMEVEGDYLVLYVYVKNRAMAEEYRAENQKKHIERLFKKKVMIEFINEGWNE</sequence>